<reference evidence="2" key="1">
    <citation type="submission" date="2021-01" db="EMBL/GenBank/DDBJ databases">
        <authorList>
            <person name="Corre E."/>
            <person name="Pelletier E."/>
            <person name="Niang G."/>
            <person name="Scheremetjew M."/>
            <person name="Finn R."/>
            <person name="Kale V."/>
            <person name="Holt S."/>
            <person name="Cochrane G."/>
            <person name="Meng A."/>
            <person name="Brown T."/>
            <person name="Cohen L."/>
        </authorList>
    </citation>
    <scope>NUCLEOTIDE SEQUENCE</scope>
    <source>
        <strain evidence="2">Clade-D-RCC2572</strain>
    </source>
</reference>
<feature type="compositionally biased region" description="Basic and acidic residues" evidence="1">
    <location>
        <begin position="74"/>
        <end position="84"/>
    </location>
</feature>
<feature type="compositionally biased region" description="Basic and acidic residues" evidence="1">
    <location>
        <begin position="16"/>
        <end position="30"/>
    </location>
</feature>
<feature type="region of interest" description="Disordered" evidence="1">
    <location>
        <begin position="74"/>
        <end position="114"/>
    </location>
</feature>
<feature type="region of interest" description="Disordered" evidence="1">
    <location>
        <begin position="130"/>
        <end position="191"/>
    </location>
</feature>
<name>A0A6U0BFL3_9CHLO</name>
<accession>A0A6U0BFL3</accession>
<dbReference type="AlphaFoldDB" id="A0A6U0BFL3"/>
<protein>
    <submittedName>
        <fullName evidence="2">Uncharacterized protein</fullName>
    </submittedName>
</protein>
<evidence type="ECO:0000313" key="2">
    <source>
        <dbReference type="EMBL" id="CAD8579499.1"/>
    </source>
</evidence>
<feature type="region of interest" description="Disordered" evidence="1">
    <location>
        <begin position="1"/>
        <end position="30"/>
    </location>
</feature>
<gene>
    <name evidence="2" type="ORF">OMED0929_LOCUS2297</name>
</gene>
<dbReference type="EMBL" id="HBEW01002789">
    <property type="protein sequence ID" value="CAD8579499.1"/>
    <property type="molecule type" value="Transcribed_RNA"/>
</dbReference>
<proteinExistence type="predicted"/>
<sequence>MFENAGGEARSVAPRAVRESDLARTTRREVRSAERGIDRYCVYIRAGVVEMKGHNPQAQGMKWFARVKRAAKREKEEKSAWGERDDGDDDDNDDVGKPNASSSTHAAPKAARAVVNPLAVDERLAKSRTREVKLKGKKRKRTSYAVDKVDLQRAGALPKKKRTSTTSVTDGARPKYAHGNPFAALARRQPS</sequence>
<evidence type="ECO:0000256" key="1">
    <source>
        <dbReference type="SAM" id="MobiDB-lite"/>
    </source>
</evidence>
<organism evidence="2">
    <name type="scientific">Ostreococcus mediterraneus</name>
    <dbReference type="NCBI Taxonomy" id="1486918"/>
    <lineage>
        <taxon>Eukaryota</taxon>
        <taxon>Viridiplantae</taxon>
        <taxon>Chlorophyta</taxon>
        <taxon>Mamiellophyceae</taxon>
        <taxon>Mamiellales</taxon>
        <taxon>Bathycoccaceae</taxon>
        <taxon>Ostreococcus</taxon>
    </lineage>
</organism>